<dbReference type="GO" id="GO:0006355">
    <property type="term" value="P:regulation of DNA-templated transcription"/>
    <property type="evidence" value="ECO:0007669"/>
    <property type="project" value="InterPro"/>
</dbReference>
<evidence type="ECO:0000313" key="8">
    <source>
        <dbReference type="Proteomes" id="UP000198802"/>
    </source>
</evidence>
<reference evidence="8" key="1">
    <citation type="submission" date="2015-11" db="EMBL/GenBank/DDBJ databases">
        <authorList>
            <person name="Varghese N."/>
        </authorList>
    </citation>
    <scope>NUCLEOTIDE SEQUENCE [LARGE SCALE GENOMIC DNA]</scope>
    <source>
        <strain evidence="8">DSM 45899</strain>
    </source>
</reference>
<dbReference type="GO" id="GO:0000160">
    <property type="term" value="P:phosphorelay signal transduction system"/>
    <property type="evidence" value="ECO:0007669"/>
    <property type="project" value="InterPro"/>
</dbReference>
<keyword evidence="8" id="KW-1185">Reference proteome</keyword>
<dbReference type="RefSeq" id="WP_091283386.1">
    <property type="nucleotide sequence ID" value="NZ_FAOZ01000027.1"/>
</dbReference>
<gene>
    <name evidence="7" type="ORF">Ga0074812_12725</name>
</gene>
<protein>
    <submittedName>
        <fullName evidence="7">DNA-binding transcriptional activator of the SARP family</fullName>
    </submittedName>
</protein>
<dbReference type="Pfam" id="PF03704">
    <property type="entry name" value="BTAD"/>
    <property type="match status" value="1"/>
</dbReference>
<dbReference type="AlphaFoldDB" id="A0A0S4QVK7"/>
<dbReference type="InterPro" id="IPR051677">
    <property type="entry name" value="AfsR-DnrI-RedD_regulator"/>
</dbReference>
<comment type="similarity">
    <text evidence="1">Belongs to the AfsR/DnrI/RedD regulatory family.</text>
</comment>
<dbReference type="PANTHER" id="PTHR35807">
    <property type="entry name" value="TRANSCRIPTIONAL REGULATOR REDD-RELATED"/>
    <property type="match status" value="1"/>
</dbReference>
<keyword evidence="2" id="KW-0805">Transcription regulation</keyword>
<dbReference type="SUPFAM" id="SSF46894">
    <property type="entry name" value="C-terminal effector domain of the bipartite response regulators"/>
    <property type="match status" value="1"/>
</dbReference>
<evidence type="ECO:0000256" key="1">
    <source>
        <dbReference type="ARBA" id="ARBA00005820"/>
    </source>
</evidence>
<organism evidence="7 8">
    <name type="scientific">Parafrankia irregularis</name>
    <dbReference type="NCBI Taxonomy" id="795642"/>
    <lineage>
        <taxon>Bacteria</taxon>
        <taxon>Bacillati</taxon>
        <taxon>Actinomycetota</taxon>
        <taxon>Actinomycetes</taxon>
        <taxon>Frankiales</taxon>
        <taxon>Frankiaceae</taxon>
        <taxon>Parafrankia</taxon>
    </lineage>
</organism>
<feature type="domain" description="OmpR/PhoB-type" evidence="6">
    <location>
        <begin position="1"/>
        <end position="97"/>
    </location>
</feature>
<dbReference type="Pfam" id="PF00486">
    <property type="entry name" value="Trans_reg_C"/>
    <property type="match status" value="1"/>
</dbReference>
<dbReference type="CDD" id="cd15831">
    <property type="entry name" value="BTAD"/>
    <property type="match status" value="1"/>
</dbReference>
<dbReference type="EMBL" id="FAOZ01000027">
    <property type="protein sequence ID" value="CUU59348.1"/>
    <property type="molecule type" value="Genomic_DNA"/>
</dbReference>
<evidence type="ECO:0000256" key="5">
    <source>
        <dbReference type="PROSITE-ProRule" id="PRU01091"/>
    </source>
</evidence>
<accession>A0A0S4QVK7</accession>
<dbReference type="Gene3D" id="1.25.40.10">
    <property type="entry name" value="Tetratricopeptide repeat domain"/>
    <property type="match status" value="1"/>
</dbReference>
<evidence type="ECO:0000259" key="6">
    <source>
        <dbReference type="PROSITE" id="PS51755"/>
    </source>
</evidence>
<dbReference type="GO" id="GO:0003677">
    <property type="term" value="F:DNA binding"/>
    <property type="evidence" value="ECO:0007669"/>
    <property type="project" value="UniProtKB-UniRule"/>
</dbReference>
<evidence type="ECO:0000256" key="2">
    <source>
        <dbReference type="ARBA" id="ARBA00023015"/>
    </source>
</evidence>
<evidence type="ECO:0000256" key="4">
    <source>
        <dbReference type="ARBA" id="ARBA00023163"/>
    </source>
</evidence>
<dbReference type="InterPro" id="IPR001867">
    <property type="entry name" value="OmpR/PhoB-type_DNA-bd"/>
</dbReference>
<dbReference type="Proteomes" id="UP000198802">
    <property type="component" value="Unassembled WGS sequence"/>
</dbReference>
<keyword evidence="3 5" id="KW-0238">DNA-binding</keyword>
<dbReference type="InterPro" id="IPR011990">
    <property type="entry name" value="TPR-like_helical_dom_sf"/>
</dbReference>
<dbReference type="InterPro" id="IPR036388">
    <property type="entry name" value="WH-like_DNA-bd_sf"/>
</dbReference>
<dbReference type="SMART" id="SM01043">
    <property type="entry name" value="BTAD"/>
    <property type="match status" value="1"/>
</dbReference>
<dbReference type="InterPro" id="IPR005158">
    <property type="entry name" value="BTAD"/>
</dbReference>
<evidence type="ECO:0000256" key="3">
    <source>
        <dbReference type="ARBA" id="ARBA00023125"/>
    </source>
</evidence>
<dbReference type="InterPro" id="IPR016032">
    <property type="entry name" value="Sig_transdc_resp-reg_C-effctor"/>
</dbReference>
<dbReference type="SUPFAM" id="SSF48452">
    <property type="entry name" value="TPR-like"/>
    <property type="match status" value="1"/>
</dbReference>
<dbReference type="Gene3D" id="1.10.10.10">
    <property type="entry name" value="Winged helix-like DNA-binding domain superfamily/Winged helix DNA-binding domain"/>
    <property type="match status" value="1"/>
</dbReference>
<feature type="DNA-binding region" description="OmpR/PhoB-type" evidence="5">
    <location>
        <begin position="1"/>
        <end position="97"/>
    </location>
</feature>
<dbReference type="PANTHER" id="PTHR35807:SF1">
    <property type="entry name" value="TRANSCRIPTIONAL REGULATOR REDD"/>
    <property type="match status" value="1"/>
</dbReference>
<sequence length="248" mass="27651">MKFKVLGRVEIANGTASTALARSKIGHMLSLLLAMNNETVSVDMLIDELWGEQVPRSAQATLQTYVYMARKMFTESLRVPNAQRLLVTQSPGYMLAADQDAIDSVVFERLVREGSESLERGDPESTVVTLTDALKMSRGCPFAGMPTGTALKAHVTYLQELRLTALGLRIDAREQLGRHRDIIPELRSLVAEHPLNEGFHAQLIKSLLRCGRRAEALQAYQRLWQILDAELGLQPTPEVQRLHHEVLG</sequence>
<keyword evidence="4" id="KW-0804">Transcription</keyword>
<name>A0A0S4QVK7_9ACTN</name>
<dbReference type="PROSITE" id="PS51755">
    <property type="entry name" value="OMPR_PHOB"/>
    <property type="match status" value="1"/>
</dbReference>
<proteinExistence type="inferred from homology"/>
<evidence type="ECO:0000313" key="7">
    <source>
        <dbReference type="EMBL" id="CUU59348.1"/>
    </source>
</evidence>